<keyword evidence="4" id="KW-1185">Reference proteome</keyword>
<feature type="region of interest" description="Disordered" evidence="1">
    <location>
        <begin position="44"/>
        <end position="87"/>
    </location>
</feature>
<gene>
    <name evidence="3" type="ORF">F5878DRAFT_667189</name>
    <name evidence="2" type="ORF">F5878DRAFT_667256</name>
</gene>
<name>A0AA38NW45_9AGAR</name>
<feature type="compositionally biased region" description="Polar residues" evidence="1">
    <location>
        <begin position="44"/>
        <end position="64"/>
    </location>
</feature>
<reference evidence="2" key="1">
    <citation type="submission" date="2022-08" db="EMBL/GenBank/DDBJ databases">
        <authorList>
            <consortium name="DOE Joint Genome Institute"/>
            <person name="Min B."/>
            <person name="Riley R."/>
            <person name="Sierra-Patev S."/>
            <person name="Naranjo-Ortiz M."/>
            <person name="Looney B."/>
            <person name="Konkel Z."/>
            <person name="Slot J.C."/>
            <person name="Sakamoto Y."/>
            <person name="Steenwyk J.L."/>
            <person name="Rokas A."/>
            <person name="Carro J."/>
            <person name="Camarero S."/>
            <person name="Ferreira P."/>
            <person name="Molpeceres G."/>
            <person name="Ruiz-Duenas F.J."/>
            <person name="Serrano A."/>
            <person name="Henrissat B."/>
            <person name="Drula E."/>
            <person name="Hughes K.W."/>
            <person name="Mata J.L."/>
            <person name="Ishikawa N.K."/>
            <person name="Vargas-Isla R."/>
            <person name="Ushijima S."/>
            <person name="Smith C.A."/>
            <person name="Ahrendt S."/>
            <person name="Andreopoulos W."/>
            <person name="He G."/>
            <person name="Labutti K."/>
            <person name="Lipzen A."/>
            <person name="Ng V."/>
            <person name="Sandor L."/>
            <person name="Barry K."/>
            <person name="Martinez A.T."/>
            <person name="Xiao Y."/>
            <person name="Gibbons J.G."/>
            <person name="Terashima K."/>
            <person name="Hibbett D.S."/>
            <person name="Grigoriev I.V."/>
        </authorList>
    </citation>
    <scope>NUCLEOTIDE SEQUENCE</scope>
    <source>
        <strain evidence="2">TFB9207</strain>
    </source>
</reference>
<organism evidence="2 4">
    <name type="scientific">Lentinula raphanica</name>
    <dbReference type="NCBI Taxonomy" id="153919"/>
    <lineage>
        <taxon>Eukaryota</taxon>
        <taxon>Fungi</taxon>
        <taxon>Dikarya</taxon>
        <taxon>Basidiomycota</taxon>
        <taxon>Agaricomycotina</taxon>
        <taxon>Agaricomycetes</taxon>
        <taxon>Agaricomycetidae</taxon>
        <taxon>Agaricales</taxon>
        <taxon>Marasmiineae</taxon>
        <taxon>Omphalotaceae</taxon>
        <taxon>Lentinula</taxon>
    </lineage>
</organism>
<sequence length="200" mass="20897">MQLEPLSAPLITDSDDICSNVVFHFQSSASNGINTLTIYVTKAESTGPSSNPEHGSGVSSQGRSSEVEIASTLSQGGSSQDIPDPSTFGWVGGNSMLNSVFGHSTTSSFQQGSLAHAVNSTMPPHMDTSYPGYTELSQDYQDNTSTSLTNHYPSWTDPAIFSLPFIDPPTSSVPSSASSSLPTTPGVKQIVSGGFLPMSP</sequence>
<dbReference type="Proteomes" id="UP001163846">
    <property type="component" value="Unassembled WGS sequence"/>
</dbReference>
<proteinExistence type="predicted"/>
<accession>A0AA38NW45</accession>
<evidence type="ECO:0000313" key="4">
    <source>
        <dbReference type="Proteomes" id="UP001163846"/>
    </source>
</evidence>
<comment type="caution">
    <text evidence="2">The sequence shown here is derived from an EMBL/GenBank/DDBJ whole genome shotgun (WGS) entry which is preliminary data.</text>
</comment>
<feature type="compositionally biased region" description="Polar residues" evidence="1">
    <location>
        <begin position="71"/>
        <end position="81"/>
    </location>
</feature>
<evidence type="ECO:0000256" key="1">
    <source>
        <dbReference type="SAM" id="MobiDB-lite"/>
    </source>
</evidence>
<evidence type="ECO:0000313" key="3">
    <source>
        <dbReference type="EMBL" id="KAJ3831797.1"/>
    </source>
</evidence>
<protein>
    <submittedName>
        <fullName evidence="2">Uncharacterized protein</fullName>
    </submittedName>
</protein>
<dbReference type="EMBL" id="MU807232">
    <property type="protein sequence ID" value="KAJ3831797.1"/>
    <property type="molecule type" value="Genomic_DNA"/>
</dbReference>
<dbReference type="AlphaFoldDB" id="A0AA38NW45"/>
<dbReference type="EMBL" id="MU807266">
    <property type="protein sequence ID" value="KAJ3831729.1"/>
    <property type="molecule type" value="Genomic_DNA"/>
</dbReference>
<evidence type="ECO:0000313" key="2">
    <source>
        <dbReference type="EMBL" id="KAJ3831729.1"/>
    </source>
</evidence>